<sequence>MAGQLDEAAKQILGTLLADFSDRGLTAQDLKNGYEGPNINALATAVCNVADFTSVDFEVAFGDLEKSKLIKTGPMKMFDNDHNSSVVIIGSYSLREYVYLTEAGYKESRKVPNRPQRVQRIVNNLTITGGHFSNTQLGQGEVVSQAQNITSSSDSEIVTKLISILEEQGQVVNSDQRSDIEAAVAAANDGDGKEAKSLLAKVCGPVWESVQPVMWPIVGELVKRSLGL</sequence>
<proteinExistence type="predicted"/>
<dbReference type="EMBL" id="CP011132">
    <property type="protein sequence ID" value="AKE61575.1"/>
    <property type="molecule type" value="Genomic_DNA"/>
</dbReference>
<dbReference type="PATRIC" id="fig|1261127.3.peg.5159"/>
<protein>
    <submittedName>
        <fullName evidence="1">Uncharacterized protein</fullName>
    </submittedName>
</protein>
<organism evidence="1 2">
    <name type="scientific">Citrobacter amalonaticus Y19</name>
    <dbReference type="NCBI Taxonomy" id="1261127"/>
    <lineage>
        <taxon>Bacteria</taxon>
        <taxon>Pseudomonadati</taxon>
        <taxon>Pseudomonadota</taxon>
        <taxon>Gammaproteobacteria</taxon>
        <taxon>Enterobacterales</taxon>
        <taxon>Enterobacteriaceae</taxon>
        <taxon>Citrobacter</taxon>
    </lineage>
</organism>
<dbReference type="KEGG" id="cama:F384_24885"/>
<evidence type="ECO:0000313" key="2">
    <source>
        <dbReference type="Proteomes" id="UP000034085"/>
    </source>
</evidence>
<dbReference type="AlphaFoldDB" id="A0A0F6RHZ4"/>
<reference evidence="1 2" key="1">
    <citation type="journal article" date="2013" name="Appl. Microbiol. Biotechnol.">
        <title>Glycerol assimilation and production of 1,3-propanediol by Citrobacter amalonaticus Y19.</title>
        <authorList>
            <person name="Ainala S.K."/>
            <person name="Ashok S."/>
            <person name="Ko Y."/>
            <person name="Park S."/>
        </authorList>
    </citation>
    <scope>NUCLEOTIDE SEQUENCE [LARGE SCALE GENOMIC DNA]</scope>
    <source>
        <strain evidence="1 2">Y19</strain>
    </source>
</reference>
<dbReference type="RefSeq" id="WP_046495887.1">
    <property type="nucleotide sequence ID" value="NZ_CP011132.1"/>
</dbReference>
<gene>
    <name evidence="1" type="ORF">F384_24885</name>
</gene>
<accession>A0A0F6RHZ4</accession>
<evidence type="ECO:0000313" key="1">
    <source>
        <dbReference type="EMBL" id="AKE61575.1"/>
    </source>
</evidence>
<dbReference type="HOGENOM" id="CLU_1213302_0_0_6"/>
<dbReference type="OrthoDB" id="6621503at2"/>
<name>A0A0F6RHZ4_CITAM</name>
<dbReference type="Proteomes" id="UP000034085">
    <property type="component" value="Chromosome"/>
</dbReference>